<reference evidence="4" key="1">
    <citation type="journal article" date="2006" name="PLoS Biol.">
        <title>Macronuclear genome sequence of the ciliate Tetrahymena thermophila, a model eukaryote.</title>
        <authorList>
            <person name="Eisen J.A."/>
            <person name="Coyne R.S."/>
            <person name="Wu M."/>
            <person name="Wu D."/>
            <person name="Thiagarajan M."/>
            <person name="Wortman J.R."/>
            <person name="Badger J.H."/>
            <person name="Ren Q."/>
            <person name="Amedeo P."/>
            <person name="Jones K.M."/>
            <person name="Tallon L.J."/>
            <person name="Delcher A.L."/>
            <person name="Salzberg S.L."/>
            <person name="Silva J.C."/>
            <person name="Haas B.J."/>
            <person name="Majoros W.H."/>
            <person name="Farzad M."/>
            <person name="Carlton J.M."/>
            <person name="Smith R.K. Jr."/>
            <person name="Garg J."/>
            <person name="Pearlman R.E."/>
            <person name="Karrer K.M."/>
            <person name="Sun L."/>
            <person name="Manning G."/>
            <person name="Elde N.C."/>
            <person name="Turkewitz A.P."/>
            <person name="Asai D.J."/>
            <person name="Wilkes D.E."/>
            <person name="Wang Y."/>
            <person name="Cai H."/>
            <person name="Collins K."/>
            <person name="Stewart B.A."/>
            <person name="Lee S.R."/>
            <person name="Wilamowska K."/>
            <person name="Weinberg Z."/>
            <person name="Ruzzo W.L."/>
            <person name="Wloga D."/>
            <person name="Gaertig J."/>
            <person name="Frankel J."/>
            <person name="Tsao C.-C."/>
            <person name="Gorovsky M.A."/>
            <person name="Keeling P.J."/>
            <person name="Waller R.F."/>
            <person name="Patron N.J."/>
            <person name="Cherry J.M."/>
            <person name="Stover N.A."/>
            <person name="Krieger C.J."/>
            <person name="del Toro C."/>
            <person name="Ryder H.F."/>
            <person name="Williamson S.C."/>
            <person name="Barbeau R.A."/>
            <person name="Hamilton E.P."/>
            <person name="Orias E."/>
        </authorList>
    </citation>
    <scope>NUCLEOTIDE SEQUENCE [LARGE SCALE GENOMIC DNA]</scope>
    <source>
        <strain evidence="4">SB210</strain>
    </source>
</reference>
<keyword evidence="1" id="KW-0175">Coiled coil</keyword>
<dbReference type="EMBL" id="GG662498">
    <property type="protein sequence ID" value="EWS72236.1"/>
    <property type="molecule type" value="Genomic_DNA"/>
</dbReference>
<dbReference type="PANTHER" id="PTHR23313:SF0">
    <property type="entry name" value="TESTIS-EXPRESSED PROTEIN 9"/>
    <property type="match status" value="1"/>
</dbReference>
<dbReference type="Proteomes" id="UP000009168">
    <property type="component" value="Unassembled WGS sequence"/>
</dbReference>
<dbReference type="OrthoDB" id="269872at2759"/>
<dbReference type="GeneID" id="24438362"/>
<dbReference type="KEGG" id="tet:TTHERM_000312369"/>
<dbReference type="RefSeq" id="XP_012655176.1">
    <property type="nucleotide sequence ID" value="XM_012799722.1"/>
</dbReference>
<dbReference type="PANTHER" id="PTHR23313">
    <property type="entry name" value="TSEC1-RELATED"/>
    <property type="match status" value="1"/>
</dbReference>
<evidence type="ECO:0000256" key="1">
    <source>
        <dbReference type="SAM" id="Coils"/>
    </source>
</evidence>
<evidence type="ECO:0000313" key="3">
    <source>
        <dbReference type="EMBL" id="EWS72236.1"/>
    </source>
</evidence>
<feature type="coiled-coil region" evidence="1">
    <location>
        <begin position="156"/>
        <end position="193"/>
    </location>
</feature>
<feature type="compositionally biased region" description="Acidic residues" evidence="2">
    <location>
        <begin position="65"/>
        <end position="90"/>
    </location>
</feature>
<gene>
    <name evidence="3" type="ORF">TTHERM_000312369</name>
</gene>
<feature type="region of interest" description="Disordered" evidence="2">
    <location>
        <begin position="30"/>
        <end position="153"/>
    </location>
</feature>
<organism evidence="3 4">
    <name type="scientific">Tetrahymena thermophila (strain SB210)</name>
    <dbReference type="NCBI Taxonomy" id="312017"/>
    <lineage>
        <taxon>Eukaryota</taxon>
        <taxon>Sar</taxon>
        <taxon>Alveolata</taxon>
        <taxon>Ciliophora</taxon>
        <taxon>Intramacronucleata</taxon>
        <taxon>Oligohymenophorea</taxon>
        <taxon>Hymenostomatida</taxon>
        <taxon>Tetrahymenina</taxon>
        <taxon>Tetrahymenidae</taxon>
        <taxon>Tetrahymena</taxon>
    </lineage>
</organism>
<feature type="coiled-coil region" evidence="1">
    <location>
        <begin position="240"/>
        <end position="370"/>
    </location>
</feature>
<keyword evidence="4" id="KW-1185">Reference proteome</keyword>
<protein>
    <submittedName>
        <fullName evidence="3">Uncharacterized protein</fullName>
    </submittedName>
</protein>
<proteinExistence type="predicted"/>
<name>W7XE69_TETTS</name>
<feature type="compositionally biased region" description="Acidic residues" evidence="2">
    <location>
        <begin position="44"/>
        <end position="57"/>
    </location>
</feature>
<accession>W7XE69</accession>
<dbReference type="InParanoid" id="W7XE69"/>
<dbReference type="AlphaFoldDB" id="W7XE69"/>
<evidence type="ECO:0000256" key="2">
    <source>
        <dbReference type="SAM" id="MobiDB-lite"/>
    </source>
</evidence>
<feature type="compositionally biased region" description="Basic and acidic residues" evidence="2">
    <location>
        <begin position="91"/>
        <end position="102"/>
    </location>
</feature>
<sequence length="397" mass="47217">MDDKIKNKWDQFKSKEEEYLKMNEQLEERRKNIQNRLNQKEQENSNDADYDVNLDDEQNYHDQNENQDGEYDEFGLNENEYNEEQEDEQDDKPKEFSNRDYINKIIQRVNQEDDDVGETINYKKNKNQNKQQQNNDDGEEAKQADDFDDDDDDIDAEKLLKKQEQLEEKLNKYKKIDQKKNEELIELEMLVEEQEKIIRVQRIRKDGLLSEIDSLQDALKVKESILSQLGEKGKSFEEETESYQVQINLLNEKMEETKKMIVKLGQQKQQEDKDCKSVQNEIDQVKKEIKKKGVELNKKDVKINRLQEEIDKIKMNLQINKGNTASDKQGDAKKINEKLQSDIKKLDRQIQELLNAFKKQLRLIDILKRQKNHLIAGQIFAYTEEQFVSAIEMGQKI</sequence>
<evidence type="ECO:0000313" key="4">
    <source>
        <dbReference type="Proteomes" id="UP000009168"/>
    </source>
</evidence>